<dbReference type="EMBL" id="CP017248">
    <property type="protein sequence ID" value="AOR32311.1"/>
    <property type="molecule type" value="Genomic_DNA"/>
</dbReference>
<dbReference type="GO" id="GO:0000160">
    <property type="term" value="P:phosphorelay signal transduction system"/>
    <property type="evidence" value="ECO:0007669"/>
    <property type="project" value="InterPro"/>
</dbReference>
<evidence type="ECO:0000259" key="3">
    <source>
        <dbReference type="PROSITE" id="PS51755"/>
    </source>
</evidence>
<protein>
    <recommendedName>
        <fullName evidence="3">OmpR/PhoB-type domain-containing protein</fullName>
    </recommendedName>
</protein>
<keyword evidence="5" id="KW-1185">Reference proteome</keyword>
<reference evidence="5" key="1">
    <citation type="submission" date="2016-09" db="EMBL/GenBank/DDBJ databases">
        <title>Streptomyces puniciscabiei strain:TW1S1 Genome sequencing and assembly.</title>
        <authorList>
            <person name="Kim M.-K."/>
            <person name="Kim S.B."/>
        </authorList>
    </citation>
    <scope>NUCLEOTIDE SEQUENCE [LARGE SCALE GENOMIC DNA]</scope>
    <source>
        <strain evidence="5">TW1S1</strain>
    </source>
</reference>
<dbReference type="PROSITE" id="PS51755">
    <property type="entry name" value="OMPR_PHOB"/>
    <property type="match status" value="1"/>
</dbReference>
<gene>
    <name evidence="4" type="ORF">BFF78_15655</name>
</gene>
<name>A0A1D7Y9Q7_9ACTN</name>
<dbReference type="KEGG" id="spun:BFF78_15655"/>
<evidence type="ECO:0000313" key="4">
    <source>
        <dbReference type="EMBL" id="AOR32311.1"/>
    </source>
</evidence>
<dbReference type="InterPro" id="IPR016032">
    <property type="entry name" value="Sig_transdc_resp-reg_C-effctor"/>
</dbReference>
<dbReference type="Pfam" id="PF00486">
    <property type="entry name" value="Trans_reg_C"/>
    <property type="match status" value="1"/>
</dbReference>
<accession>A0A1D7Y9Q7</accession>
<feature type="domain" description="OmpR/PhoB-type" evidence="3">
    <location>
        <begin position="67"/>
        <end position="164"/>
    </location>
</feature>
<dbReference type="InterPro" id="IPR001867">
    <property type="entry name" value="OmpR/PhoB-type_DNA-bd"/>
</dbReference>
<dbReference type="Gene3D" id="1.10.10.10">
    <property type="entry name" value="Winged helix-like DNA-binding domain superfamily/Winged helix DNA-binding domain"/>
    <property type="match status" value="1"/>
</dbReference>
<dbReference type="GO" id="GO:0003677">
    <property type="term" value="F:DNA binding"/>
    <property type="evidence" value="ECO:0007669"/>
    <property type="project" value="UniProtKB-UniRule"/>
</dbReference>
<organism evidence="4 5">
    <name type="scientific">Streptomyces fodineus</name>
    <dbReference type="NCBI Taxonomy" id="1904616"/>
    <lineage>
        <taxon>Bacteria</taxon>
        <taxon>Bacillati</taxon>
        <taxon>Actinomycetota</taxon>
        <taxon>Actinomycetes</taxon>
        <taxon>Kitasatosporales</taxon>
        <taxon>Streptomycetaceae</taxon>
        <taxon>Streptomyces</taxon>
    </lineage>
</organism>
<evidence type="ECO:0000313" key="5">
    <source>
        <dbReference type="Proteomes" id="UP000094960"/>
    </source>
</evidence>
<dbReference type="InterPro" id="IPR036388">
    <property type="entry name" value="WH-like_DNA-bd_sf"/>
</dbReference>
<evidence type="ECO:0000256" key="2">
    <source>
        <dbReference type="PROSITE-ProRule" id="PRU01091"/>
    </source>
</evidence>
<dbReference type="AlphaFoldDB" id="A0A1D7Y9Q7"/>
<proteinExistence type="predicted"/>
<sequence length="186" mass="20856">MPTLTDRIKFIRWPAEAGLRTVYRRQGIPCLLVVEGGARPPICTAPSEDWVRAPASREDVEARVHALRQRAYGRRTPTVDSTGVLSYGTRSIAMSSTQAELMELFIAHFEEVVYRSELEQQLARRVPAPTRNALDLHIMRLRRRIAAVGLGIGTAWGRGYILEPTPVARAWSEEGPQGMTYGSQER</sequence>
<dbReference type="GO" id="GO:0006355">
    <property type="term" value="P:regulation of DNA-templated transcription"/>
    <property type="evidence" value="ECO:0007669"/>
    <property type="project" value="InterPro"/>
</dbReference>
<feature type="DNA-binding region" description="OmpR/PhoB-type" evidence="2">
    <location>
        <begin position="67"/>
        <end position="164"/>
    </location>
</feature>
<dbReference type="RefSeq" id="WP_069778925.1">
    <property type="nucleotide sequence ID" value="NZ_CP017248.1"/>
</dbReference>
<dbReference type="SUPFAM" id="SSF46894">
    <property type="entry name" value="C-terminal effector domain of the bipartite response regulators"/>
    <property type="match status" value="1"/>
</dbReference>
<dbReference type="SMART" id="SM00862">
    <property type="entry name" value="Trans_reg_C"/>
    <property type="match status" value="1"/>
</dbReference>
<evidence type="ECO:0000256" key="1">
    <source>
        <dbReference type="ARBA" id="ARBA00023125"/>
    </source>
</evidence>
<dbReference type="Proteomes" id="UP000094960">
    <property type="component" value="Chromosome"/>
</dbReference>
<dbReference type="CDD" id="cd00383">
    <property type="entry name" value="trans_reg_C"/>
    <property type="match status" value="1"/>
</dbReference>
<keyword evidence="1 2" id="KW-0238">DNA-binding</keyword>